<name>A0A5E5AXN2_9BURK</name>
<accession>A0A5E5AXN2</accession>
<dbReference type="Proteomes" id="UP000414136">
    <property type="component" value="Unassembled WGS sequence"/>
</dbReference>
<sequence>MLPRNRAVTRALRMLGKVPRPNDCNAATHKIRPVWCMTTVGRAADRRSSRHSIFAALQSRPPDHRHEGHERHDETVGCVHFRSASDRQGVPSGIRLCAQPTLAGRFQFHGDTVVQVLLAHPAQCVRCPFDIFTGARCNDGAVGIRRDGKGFITGVACHTCSTNEVCASRDTHSTSTPHVTAESAYDAACVQSKTQCGIESTASSQREVCFAEKEAPLKNIRYASRCRSQAHHLRNEASKVCQTRIVR</sequence>
<dbReference type="EMBL" id="CABPSQ010000023">
    <property type="protein sequence ID" value="VVE76890.1"/>
    <property type="molecule type" value="Genomic_DNA"/>
</dbReference>
<evidence type="ECO:0000313" key="1">
    <source>
        <dbReference type="EMBL" id="VVE76890.1"/>
    </source>
</evidence>
<dbReference type="AlphaFoldDB" id="A0A5E5AXN2"/>
<evidence type="ECO:0000313" key="2">
    <source>
        <dbReference type="Proteomes" id="UP000414136"/>
    </source>
</evidence>
<keyword evidence="2" id="KW-1185">Reference proteome</keyword>
<reference evidence="1 2" key="1">
    <citation type="submission" date="2019-08" db="EMBL/GenBank/DDBJ databases">
        <authorList>
            <person name="Peeters C."/>
        </authorList>
    </citation>
    <scope>NUCLEOTIDE SEQUENCE [LARGE SCALE GENOMIC DNA]</scope>
    <source>
        <strain evidence="1 2">LMG 31118</strain>
    </source>
</reference>
<proteinExistence type="predicted"/>
<gene>
    <name evidence="1" type="ORF">PCA31118_05325</name>
</gene>
<protein>
    <submittedName>
        <fullName evidence="1">Uncharacterized protein</fullName>
    </submittedName>
</protein>
<organism evidence="1 2">
    <name type="scientific">Pandoraea captiosa</name>
    <dbReference type="NCBI Taxonomy" id="2508302"/>
    <lineage>
        <taxon>Bacteria</taxon>
        <taxon>Pseudomonadati</taxon>
        <taxon>Pseudomonadota</taxon>
        <taxon>Betaproteobacteria</taxon>
        <taxon>Burkholderiales</taxon>
        <taxon>Burkholderiaceae</taxon>
        <taxon>Pandoraea</taxon>
    </lineage>
</organism>